<protein>
    <submittedName>
        <fullName evidence="2">Uncharacterized protein</fullName>
    </submittedName>
</protein>
<dbReference type="HOGENOM" id="CLU_2989528_0_0_6"/>
<evidence type="ECO:0000256" key="1">
    <source>
        <dbReference type="SAM" id="MobiDB-lite"/>
    </source>
</evidence>
<gene>
    <name evidence="2" type="ORF">EcWSU1_00073</name>
</gene>
<dbReference type="KEGG" id="eec:EcWSU1_00073"/>
<organism evidence="2 3">
    <name type="scientific">Enterobacter ludwigii</name>
    <dbReference type="NCBI Taxonomy" id="299767"/>
    <lineage>
        <taxon>Bacteria</taxon>
        <taxon>Pseudomonadati</taxon>
        <taxon>Pseudomonadota</taxon>
        <taxon>Gammaproteobacteria</taxon>
        <taxon>Enterobacterales</taxon>
        <taxon>Enterobacteriaceae</taxon>
        <taxon>Enterobacter</taxon>
        <taxon>Enterobacter cloacae complex</taxon>
    </lineage>
</organism>
<accession>G8LFM8</accession>
<reference evidence="2 3" key="1">
    <citation type="journal article" date="2011" name="Stand. Genomic Sci.">
        <title>Complete genome of the onion pathogen Enterobacter cloacae EcWSU1.</title>
        <authorList>
            <person name="Humann J.L."/>
            <person name="Wildung M."/>
            <person name="Cheng C.H."/>
            <person name="Lee T."/>
            <person name="Stewart J.E."/>
            <person name="Drew J.C."/>
            <person name="Triplett E.W."/>
            <person name="Main D."/>
            <person name="Schroeder B.K."/>
        </authorList>
    </citation>
    <scope>NUCLEOTIDE SEQUENCE [LARGE SCALE GENOMIC DNA]</scope>
    <source>
        <strain evidence="2 3">EcWSU1</strain>
    </source>
</reference>
<name>G8LFM8_9ENTR</name>
<feature type="region of interest" description="Disordered" evidence="1">
    <location>
        <begin position="30"/>
        <end position="57"/>
    </location>
</feature>
<dbReference type="AlphaFoldDB" id="G8LFM8"/>
<proteinExistence type="predicted"/>
<evidence type="ECO:0000313" key="3">
    <source>
        <dbReference type="Proteomes" id="UP000007838"/>
    </source>
</evidence>
<sequence length="57" mass="6492">MYSSNDYPTTNGKVNSFNKITHWKIKLPDEKIGNKGYQQTAAQKRGKNASDPNSYQQ</sequence>
<dbReference type="Proteomes" id="UP000007838">
    <property type="component" value="Chromosome"/>
</dbReference>
<evidence type="ECO:0000313" key="2">
    <source>
        <dbReference type="EMBL" id="AEW71513.1"/>
    </source>
</evidence>
<dbReference type="EMBL" id="CP002886">
    <property type="protein sequence ID" value="AEW71513.1"/>
    <property type="molecule type" value="Genomic_DNA"/>
</dbReference>